<proteinExistence type="predicted"/>
<dbReference type="EMBL" id="AYRZ02000034">
    <property type="protein sequence ID" value="PHT63346.1"/>
    <property type="molecule type" value="Genomic_DNA"/>
</dbReference>
<gene>
    <name evidence="1" type="ORF">T459_32809</name>
</gene>
<dbReference type="Proteomes" id="UP000222542">
    <property type="component" value="Unassembled WGS sequence"/>
</dbReference>
<dbReference type="AlphaFoldDB" id="A0A2G2Y0R5"/>
<dbReference type="Gramene" id="PHT63346">
    <property type="protein sequence ID" value="PHT63346"/>
    <property type="gene ID" value="T459_32809"/>
</dbReference>
<name>A0A2G2Y0R5_CAPAN</name>
<evidence type="ECO:0000313" key="2">
    <source>
        <dbReference type="Proteomes" id="UP000222542"/>
    </source>
</evidence>
<comment type="caution">
    <text evidence="1">The sequence shown here is derived from an EMBL/GenBank/DDBJ whole genome shotgun (WGS) entry which is preliminary data.</text>
</comment>
<accession>A0A2G2Y0R5</accession>
<protein>
    <submittedName>
        <fullName evidence="1">Uncharacterized protein</fullName>
    </submittedName>
</protein>
<organism evidence="1 2">
    <name type="scientific">Capsicum annuum</name>
    <name type="common">Capsicum pepper</name>
    <dbReference type="NCBI Taxonomy" id="4072"/>
    <lineage>
        <taxon>Eukaryota</taxon>
        <taxon>Viridiplantae</taxon>
        <taxon>Streptophyta</taxon>
        <taxon>Embryophyta</taxon>
        <taxon>Tracheophyta</taxon>
        <taxon>Spermatophyta</taxon>
        <taxon>Magnoliopsida</taxon>
        <taxon>eudicotyledons</taxon>
        <taxon>Gunneridae</taxon>
        <taxon>Pentapetalae</taxon>
        <taxon>asterids</taxon>
        <taxon>lamiids</taxon>
        <taxon>Solanales</taxon>
        <taxon>Solanaceae</taxon>
        <taxon>Solanoideae</taxon>
        <taxon>Capsiceae</taxon>
        <taxon>Capsicum</taxon>
    </lineage>
</organism>
<sequence length="79" mass="8990">MTSQKINYAPEVDKVCKALEASQCLADGGGFKKAVVALMEATWDKSVCPRQMWHFMWLMLTDGVSARLVLSFTYKRDRE</sequence>
<reference evidence="1 2" key="1">
    <citation type="journal article" date="2014" name="Nat. Genet.">
        <title>Genome sequence of the hot pepper provides insights into the evolution of pungency in Capsicum species.</title>
        <authorList>
            <person name="Kim S."/>
            <person name="Park M."/>
            <person name="Yeom S.I."/>
            <person name="Kim Y.M."/>
            <person name="Lee J.M."/>
            <person name="Lee H.A."/>
            <person name="Seo E."/>
            <person name="Choi J."/>
            <person name="Cheong K."/>
            <person name="Kim K.T."/>
            <person name="Jung K."/>
            <person name="Lee G.W."/>
            <person name="Oh S.K."/>
            <person name="Bae C."/>
            <person name="Kim S.B."/>
            <person name="Lee H.Y."/>
            <person name="Kim S.Y."/>
            <person name="Kim M.S."/>
            <person name="Kang B.C."/>
            <person name="Jo Y.D."/>
            <person name="Yang H.B."/>
            <person name="Jeong H.J."/>
            <person name="Kang W.H."/>
            <person name="Kwon J.K."/>
            <person name="Shin C."/>
            <person name="Lim J.Y."/>
            <person name="Park J.H."/>
            <person name="Huh J.H."/>
            <person name="Kim J.S."/>
            <person name="Kim B.D."/>
            <person name="Cohen O."/>
            <person name="Paran I."/>
            <person name="Suh M.C."/>
            <person name="Lee S.B."/>
            <person name="Kim Y.K."/>
            <person name="Shin Y."/>
            <person name="Noh S.J."/>
            <person name="Park J."/>
            <person name="Seo Y.S."/>
            <person name="Kwon S.Y."/>
            <person name="Kim H.A."/>
            <person name="Park J.M."/>
            <person name="Kim H.J."/>
            <person name="Choi S.B."/>
            <person name="Bosland P.W."/>
            <person name="Reeves G."/>
            <person name="Jo S.H."/>
            <person name="Lee B.W."/>
            <person name="Cho H.T."/>
            <person name="Choi H.S."/>
            <person name="Lee M.S."/>
            <person name="Yu Y."/>
            <person name="Do Choi Y."/>
            <person name="Park B.S."/>
            <person name="van Deynze A."/>
            <person name="Ashrafi H."/>
            <person name="Hill T."/>
            <person name="Kim W.T."/>
            <person name="Pai H.S."/>
            <person name="Ahn H.K."/>
            <person name="Yeam I."/>
            <person name="Giovannoni J.J."/>
            <person name="Rose J.K."/>
            <person name="Sorensen I."/>
            <person name="Lee S.J."/>
            <person name="Kim R.W."/>
            <person name="Choi I.Y."/>
            <person name="Choi B.S."/>
            <person name="Lim J.S."/>
            <person name="Lee Y.H."/>
            <person name="Choi D."/>
        </authorList>
    </citation>
    <scope>NUCLEOTIDE SEQUENCE [LARGE SCALE GENOMIC DNA]</scope>
    <source>
        <strain evidence="2">cv. CM334</strain>
    </source>
</reference>
<evidence type="ECO:0000313" key="1">
    <source>
        <dbReference type="EMBL" id="PHT63346.1"/>
    </source>
</evidence>
<reference evidence="1 2" key="2">
    <citation type="journal article" date="2017" name="Genome Biol.">
        <title>New reference genome sequences of hot pepper reveal the massive evolution of plant disease-resistance genes by retroduplication.</title>
        <authorList>
            <person name="Kim S."/>
            <person name="Park J."/>
            <person name="Yeom S.I."/>
            <person name="Kim Y.M."/>
            <person name="Seo E."/>
            <person name="Kim K.T."/>
            <person name="Kim M.S."/>
            <person name="Lee J.M."/>
            <person name="Cheong K."/>
            <person name="Shin H.S."/>
            <person name="Kim S.B."/>
            <person name="Han K."/>
            <person name="Lee J."/>
            <person name="Park M."/>
            <person name="Lee H.A."/>
            <person name="Lee H.Y."/>
            <person name="Lee Y."/>
            <person name="Oh S."/>
            <person name="Lee J.H."/>
            <person name="Choi E."/>
            <person name="Choi E."/>
            <person name="Lee S.E."/>
            <person name="Jeon J."/>
            <person name="Kim H."/>
            <person name="Choi G."/>
            <person name="Song H."/>
            <person name="Lee J."/>
            <person name="Lee S.C."/>
            <person name="Kwon J.K."/>
            <person name="Lee H.Y."/>
            <person name="Koo N."/>
            <person name="Hong Y."/>
            <person name="Kim R.W."/>
            <person name="Kang W.H."/>
            <person name="Huh J.H."/>
            <person name="Kang B.C."/>
            <person name="Yang T.J."/>
            <person name="Lee Y.H."/>
            <person name="Bennetzen J.L."/>
            <person name="Choi D."/>
        </authorList>
    </citation>
    <scope>NUCLEOTIDE SEQUENCE [LARGE SCALE GENOMIC DNA]</scope>
    <source>
        <strain evidence="2">cv. CM334</strain>
    </source>
</reference>
<keyword evidence="2" id="KW-1185">Reference proteome</keyword>